<dbReference type="AlphaFoldDB" id="A0A4Y2A1S7"/>
<evidence type="ECO:0000313" key="3">
    <source>
        <dbReference type="Proteomes" id="UP000499080"/>
    </source>
</evidence>
<dbReference type="EMBL" id="BGPR01000002">
    <property type="protein sequence ID" value="GBL72964.1"/>
    <property type="molecule type" value="Genomic_DNA"/>
</dbReference>
<protein>
    <submittedName>
        <fullName evidence="2">Uncharacterized protein</fullName>
    </submittedName>
</protein>
<feature type="region of interest" description="Disordered" evidence="1">
    <location>
        <begin position="18"/>
        <end position="45"/>
    </location>
</feature>
<accession>A0A4Y2A1S7</accession>
<evidence type="ECO:0000256" key="1">
    <source>
        <dbReference type="SAM" id="MobiDB-lite"/>
    </source>
</evidence>
<name>A0A4Y2A1S7_ARAVE</name>
<evidence type="ECO:0000313" key="2">
    <source>
        <dbReference type="EMBL" id="GBL72964.1"/>
    </source>
</evidence>
<organism evidence="2 3">
    <name type="scientific">Araneus ventricosus</name>
    <name type="common">Orbweaver spider</name>
    <name type="synonym">Epeira ventricosa</name>
    <dbReference type="NCBI Taxonomy" id="182803"/>
    <lineage>
        <taxon>Eukaryota</taxon>
        <taxon>Metazoa</taxon>
        <taxon>Ecdysozoa</taxon>
        <taxon>Arthropoda</taxon>
        <taxon>Chelicerata</taxon>
        <taxon>Arachnida</taxon>
        <taxon>Araneae</taxon>
        <taxon>Araneomorphae</taxon>
        <taxon>Entelegynae</taxon>
        <taxon>Araneoidea</taxon>
        <taxon>Araneidae</taxon>
        <taxon>Araneus</taxon>
    </lineage>
</organism>
<keyword evidence="3" id="KW-1185">Reference proteome</keyword>
<gene>
    <name evidence="2" type="ORF">AVEN_128146_1</name>
</gene>
<reference evidence="2 3" key="1">
    <citation type="journal article" date="2019" name="Sci. Rep.">
        <title>Orb-weaving spider Araneus ventricosus genome elucidates the spidroin gene catalogue.</title>
        <authorList>
            <person name="Kono N."/>
            <person name="Nakamura H."/>
            <person name="Ohtoshi R."/>
            <person name="Moran D.A.P."/>
            <person name="Shinohara A."/>
            <person name="Yoshida Y."/>
            <person name="Fujiwara M."/>
            <person name="Mori M."/>
            <person name="Tomita M."/>
            <person name="Arakawa K."/>
        </authorList>
    </citation>
    <scope>NUCLEOTIDE SEQUENCE [LARGE SCALE GENOMIC DNA]</scope>
</reference>
<sequence length="84" mass="9426">MPHTNLILRPWWPGGKVSTSGLRAPGSKPIPPKNRRVSGAGARQIRQGQVSSRWCSAEAWRGVRQPRYRLSHPTAVQNYEDVPK</sequence>
<dbReference type="Proteomes" id="UP000499080">
    <property type="component" value="Unassembled WGS sequence"/>
</dbReference>
<proteinExistence type="predicted"/>
<comment type="caution">
    <text evidence="2">The sequence shown here is derived from an EMBL/GenBank/DDBJ whole genome shotgun (WGS) entry which is preliminary data.</text>
</comment>